<dbReference type="InterPro" id="IPR032675">
    <property type="entry name" value="LRR_dom_sf"/>
</dbReference>
<dbReference type="InterPro" id="IPR026906">
    <property type="entry name" value="LRR_5"/>
</dbReference>
<comment type="caution">
    <text evidence="2">The sequence shown here is derived from an EMBL/GenBank/DDBJ whole genome shotgun (WGS) entry which is preliminary data.</text>
</comment>
<name>A0A9D0ZJ96_9FIRM</name>
<reference evidence="2" key="2">
    <citation type="journal article" date="2021" name="PeerJ">
        <title>Extensive microbial diversity within the chicken gut microbiome revealed by metagenomics and culture.</title>
        <authorList>
            <person name="Gilroy R."/>
            <person name="Ravi A."/>
            <person name="Getino M."/>
            <person name="Pursley I."/>
            <person name="Horton D.L."/>
            <person name="Alikhan N.F."/>
            <person name="Baker D."/>
            <person name="Gharbi K."/>
            <person name="Hall N."/>
            <person name="Watson M."/>
            <person name="Adriaenssens E.M."/>
            <person name="Foster-Nyarko E."/>
            <person name="Jarju S."/>
            <person name="Secka A."/>
            <person name="Antonio M."/>
            <person name="Oren A."/>
            <person name="Chaudhuri R.R."/>
            <person name="La Ragione R."/>
            <person name="Hildebrand F."/>
            <person name="Pallen M.J."/>
        </authorList>
    </citation>
    <scope>NUCLEOTIDE SEQUENCE</scope>
    <source>
        <strain evidence="2">ChiSjej1B19-3389</strain>
    </source>
</reference>
<reference evidence="2" key="1">
    <citation type="submission" date="2020-10" db="EMBL/GenBank/DDBJ databases">
        <authorList>
            <person name="Gilroy R."/>
        </authorList>
    </citation>
    <scope>NUCLEOTIDE SEQUENCE</scope>
    <source>
        <strain evidence="2">ChiSjej1B19-3389</strain>
    </source>
</reference>
<dbReference type="Gene3D" id="3.80.10.10">
    <property type="entry name" value="Ribonuclease Inhibitor"/>
    <property type="match status" value="1"/>
</dbReference>
<evidence type="ECO:0000313" key="3">
    <source>
        <dbReference type="Proteomes" id="UP000886787"/>
    </source>
</evidence>
<evidence type="ECO:0000256" key="1">
    <source>
        <dbReference type="SAM" id="SignalP"/>
    </source>
</evidence>
<proteinExistence type="predicted"/>
<dbReference type="AlphaFoldDB" id="A0A9D0ZJ96"/>
<keyword evidence="1" id="KW-0732">Signal</keyword>
<accession>A0A9D0ZJ96</accession>
<feature type="signal peptide" evidence="1">
    <location>
        <begin position="1"/>
        <end position="25"/>
    </location>
</feature>
<sequence length="112" mass="11861">MKGLKHGIFILSAIFLLCTFVPLQAGATAPYITEGDFLYAENDDGTLSVFRYNGDANAVSIPAAVQGRPVTGISTNAFLFHATLREVTLPESIACIGMNAFGECSSLTSINL</sequence>
<dbReference type="EMBL" id="DVFW01000021">
    <property type="protein sequence ID" value="HIQ80431.1"/>
    <property type="molecule type" value="Genomic_DNA"/>
</dbReference>
<organism evidence="2 3">
    <name type="scientific">Candidatus Scatavimonas merdigallinarum</name>
    <dbReference type="NCBI Taxonomy" id="2840914"/>
    <lineage>
        <taxon>Bacteria</taxon>
        <taxon>Bacillati</taxon>
        <taxon>Bacillota</taxon>
        <taxon>Clostridia</taxon>
        <taxon>Eubacteriales</taxon>
        <taxon>Oscillospiraceae</taxon>
        <taxon>Oscillospiraceae incertae sedis</taxon>
        <taxon>Candidatus Scatavimonas</taxon>
    </lineage>
</organism>
<dbReference type="Proteomes" id="UP000886787">
    <property type="component" value="Unassembled WGS sequence"/>
</dbReference>
<feature type="chain" id="PRO_5039635040" evidence="1">
    <location>
        <begin position="26"/>
        <end position="112"/>
    </location>
</feature>
<protein>
    <submittedName>
        <fullName evidence="2">Leucine-rich repeat protein</fullName>
    </submittedName>
</protein>
<gene>
    <name evidence="2" type="ORF">IAD32_04010</name>
</gene>
<evidence type="ECO:0000313" key="2">
    <source>
        <dbReference type="EMBL" id="HIQ80431.1"/>
    </source>
</evidence>
<dbReference type="Pfam" id="PF13306">
    <property type="entry name" value="LRR_5"/>
    <property type="match status" value="1"/>
</dbReference>